<keyword evidence="16" id="KW-0206">Cytoskeleton</keyword>
<evidence type="ECO:0000256" key="12">
    <source>
        <dbReference type="ARBA" id="ARBA00023018"/>
    </source>
</evidence>
<evidence type="ECO:0000256" key="6">
    <source>
        <dbReference type="ARBA" id="ARBA00022490"/>
    </source>
</evidence>
<keyword evidence="29" id="KW-1185">Reference proteome</keyword>
<dbReference type="CDD" id="cd06722">
    <property type="entry name" value="PDZ_PICK1-like"/>
    <property type="match status" value="1"/>
</dbReference>
<dbReference type="InParanoid" id="H3CBY6"/>
<dbReference type="Gene3D" id="1.20.1270.60">
    <property type="entry name" value="Arfaptin homology (AH) domain/BAR domain"/>
    <property type="match status" value="1"/>
</dbReference>
<dbReference type="GO" id="GO:0008021">
    <property type="term" value="C:synaptic vesicle"/>
    <property type="evidence" value="ECO:0007669"/>
    <property type="project" value="TreeGrafter"/>
</dbReference>
<evidence type="ECO:0000256" key="25">
    <source>
        <dbReference type="SAM" id="MobiDB-lite"/>
    </source>
</evidence>
<feature type="coiled-coil region" evidence="24">
    <location>
        <begin position="148"/>
        <end position="175"/>
    </location>
</feature>
<reference evidence="29" key="1">
    <citation type="journal article" date="2004" name="Nature">
        <title>Genome duplication in the teleost fish Tetraodon nigroviridis reveals the early vertebrate proto-karyotype.</title>
        <authorList>
            <person name="Jaillon O."/>
            <person name="Aury J.-M."/>
            <person name="Brunet F."/>
            <person name="Petit J.-L."/>
            <person name="Stange-Thomann N."/>
            <person name="Mauceli E."/>
            <person name="Bouneau L."/>
            <person name="Fischer C."/>
            <person name="Ozouf-Costaz C."/>
            <person name="Bernot A."/>
            <person name="Nicaud S."/>
            <person name="Jaffe D."/>
            <person name="Fisher S."/>
            <person name="Lutfalla G."/>
            <person name="Dossat C."/>
            <person name="Segurens B."/>
            <person name="Dasilva C."/>
            <person name="Salanoubat M."/>
            <person name="Levy M."/>
            <person name="Boudet N."/>
            <person name="Castellano S."/>
            <person name="Anthouard V."/>
            <person name="Jubin C."/>
            <person name="Castelli V."/>
            <person name="Katinka M."/>
            <person name="Vacherie B."/>
            <person name="Biemont C."/>
            <person name="Skalli Z."/>
            <person name="Cattolico L."/>
            <person name="Poulain J."/>
            <person name="De Berardinis V."/>
            <person name="Cruaud C."/>
            <person name="Duprat S."/>
            <person name="Brottier P."/>
            <person name="Coutanceau J.-P."/>
            <person name="Gouzy J."/>
            <person name="Parra G."/>
            <person name="Lardier G."/>
            <person name="Chapple C."/>
            <person name="McKernan K.J."/>
            <person name="McEwan P."/>
            <person name="Bosak S."/>
            <person name="Kellis M."/>
            <person name="Volff J.-N."/>
            <person name="Guigo R."/>
            <person name="Zody M.C."/>
            <person name="Mesirov J."/>
            <person name="Lindblad-Toh K."/>
            <person name="Birren B."/>
            <person name="Nusbaum C."/>
            <person name="Kahn D."/>
            <person name="Robinson-Rechavi M."/>
            <person name="Laudet V."/>
            <person name="Schachter V."/>
            <person name="Quetier F."/>
            <person name="Saurin W."/>
            <person name="Scarpelli C."/>
            <person name="Wincker P."/>
            <person name="Lander E.S."/>
            <person name="Weissenbach J."/>
            <person name="Roest Crollius H."/>
        </authorList>
    </citation>
    <scope>NUCLEOTIDE SEQUENCE [LARGE SCALE GENOMIC DNA]</scope>
</reference>
<keyword evidence="6" id="KW-0963">Cytoplasm</keyword>
<keyword evidence="10" id="KW-0862">Zinc</keyword>
<evidence type="ECO:0000256" key="22">
    <source>
        <dbReference type="ARBA" id="ARBA00034105"/>
    </source>
</evidence>
<dbReference type="InterPro" id="IPR030798">
    <property type="entry name" value="Arfaptin_fam"/>
</dbReference>
<evidence type="ECO:0000313" key="29">
    <source>
        <dbReference type="Proteomes" id="UP000007303"/>
    </source>
</evidence>
<protein>
    <recommendedName>
        <fullName evidence="5">PRKCA-binding protein</fullName>
    </recommendedName>
    <alternativeName>
        <fullName evidence="19">Protein interacting with C kinase 1</fullName>
    </alternativeName>
    <alternativeName>
        <fullName evidence="18">Protein kinase C-alpha-binding protein</fullName>
    </alternativeName>
</protein>
<dbReference type="PANTHER" id="PTHR12141:SF1">
    <property type="entry name" value="PRKCA-BINDING PROTEIN"/>
    <property type="match status" value="1"/>
</dbReference>
<dbReference type="GO" id="GO:0014069">
    <property type="term" value="C:postsynaptic density"/>
    <property type="evidence" value="ECO:0007669"/>
    <property type="project" value="UniProtKB-SubCell"/>
</dbReference>
<name>H3CBY6_TETNG</name>
<evidence type="ECO:0000256" key="10">
    <source>
        <dbReference type="ARBA" id="ARBA00022833"/>
    </source>
</evidence>
<dbReference type="STRING" id="99883.ENSTNIP00000005758"/>
<evidence type="ECO:0000313" key="28">
    <source>
        <dbReference type="Ensembl" id="ENSTNIP00000005758.1"/>
    </source>
</evidence>
<sequence length="413" mass="46506">MFSDMDYELEEDKLGIPTVPGTVSLKKDSNNLIGISIGGGAQYCPCLYIVQVFDNTPAALDGTLAAGDEITGVNGKPVKGKTKVEVAKMIQAVQGEATIHYNKLQADPKQGKSLDIVLKKVKHRLVENMSSGTADALGLSRAILCKFLDGLVKKLEELEKTAELYKGLMEHTKRLLRAFFELSQSHRAFGDVFSVIGVREPQAAASEAFVKFADAHRNIEKYGIRLLKTIKPMLHDLNTYLHKAIPDTKLTIRKYLDVKFEYLSYCLKVKEMDDEEYSSIAMGEPLYRVSTGNYEYRLVLRCRQEARARFAKMRKDVMEKIELLDQKHVQDIVFQLQRFVSGMSHYYDECYAVLKEADVFPIEVDLSRTMINYGSHSLSSYPGDEEEEEEAGSGKEQGSRQPENGAEKLIDDE</sequence>
<keyword evidence="9" id="KW-0479">Metal-binding</keyword>
<proteinExistence type="predicted"/>
<comment type="function">
    <text evidence="20">Probable adapter protein that bind to and organize the subcellular localization of a variety of membrane proteins containing some PDZ recognition sequence. Involved in the clustering of various receptors, possibly by acting at the receptor internalization level. Plays a role in synaptic plasticity by regulating the trafficking and internalization of AMPA receptors. May be regulated upon PRKCA activation. May regulate ASIC1/ASIC3 channel. Regulates actin polymerization by inhibiting the actin-nucleating activity of the Arp2/3 complex; the function is competitive with nucleation promoting factors and is linked to neuronal morphology regulation and AMPA receptor (AMPAR) endocytosis. Via interaction with the Arp2/3 complex involved in regulation of synaptic plasicity of excitatory synapses and required for spine shrinkage during long-term depression (LTD). Involved in regulation of astrocyte morphology, antagonistic to Arp2/3 complex activator WASL/N-WASP function.</text>
</comment>
<dbReference type="GO" id="GO:0003779">
    <property type="term" value="F:actin binding"/>
    <property type="evidence" value="ECO:0007669"/>
    <property type="project" value="UniProtKB-KW"/>
</dbReference>
<dbReference type="FunFam" id="2.30.42.10:FF:000073">
    <property type="entry name" value="Interacting with PRKCA"/>
    <property type="match status" value="1"/>
</dbReference>
<evidence type="ECO:0000256" key="7">
    <source>
        <dbReference type="ARBA" id="ARBA00022553"/>
    </source>
</evidence>
<evidence type="ECO:0000256" key="24">
    <source>
        <dbReference type="SAM" id="Coils"/>
    </source>
</evidence>
<comment type="subunit">
    <text evidence="23">Monomer and homodimer. Interacts with CXADR. Interacts presynaptically with the glutamate receptors GRIA2, GRIA3, GRIK3, isoform 3 of GRIA4, isoform A of GRM4, GRM7 and GRM8; with NAPA and NAPB; and with BTG2. The interaction with NAPA and NAPB disrupts the interaction with GRIA2, conducting to the internalization of GRIA2. Interacts with PRKCA; with the amine transporters SLC6A2 and SLC6A3; with the channels ASIC1 and ASIC2; with the GTP-binding proteins ARF1 and ARF3; with the ephrin receptor tyrosine kinases EPHA7, EPHB1 and EPHB2; with ERBB2 and through its PDZ domain with the C-terminal tail of PRLHR. Interacts with UNC5A. Interacts (via AH domain) with NCS1/FREQ; in a calcium-dependent manner. Interacts with F-actin and associates with the ARP2/3 complex. Interacts (via PDZ domain) with ARF1 (activated); the interaction blocks Arp2/3 complex inhibition. Interacts with SORCS3.</text>
</comment>
<dbReference type="GO" id="GO:0034315">
    <property type="term" value="P:regulation of Arp2/3 complex-mediated actin nucleation"/>
    <property type="evidence" value="ECO:0007669"/>
    <property type="project" value="TreeGrafter"/>
</dbReference>
<evidence type="ECO:0000256" key="20">
    <source>
        <dbReference type="ARBA" id="ARBA00033721"/>
    </source>
</evidence>
<keyword evidence="14" id="KW-0564">Palmitate</keyword>
<evidence type="ECO:0000256" key="13">
    <source>
        <dbReference type="ARBA" id="ARBA00023136"/>
    </source>
</evidence>
<dbReference type="InterPro" id="IPR037959">
    <property type="entry name" value="PICK1_BAR"/>
</dbReference>
<organism evidence="28 29">
    <name type="scientific">Tetraodon nigroviridis</name>
    <name type="common">Spotted green pufferfish</name>
    <name type="synonym">Chelonodon nigroviridis</name>
    <dbReference type="NCBI Taxonomy" id="99883"/>
    <lineage>
        <taxon>Eukaryota</taxon>
        <taxon>Metazoa</taxon>
        <taxon>Chordata</taxon>
        <taxon>Craniata</taxon>
        <taxon>Vertebrata</taxon>
        <taxon>Euteleostomi</taxon>
        <taxon>Actinopterygii</taxon>
        <taxon>Neopterygii</taxon>
        <taxon>Teleostei</taxon>
        <taxon>Neoteleostei</taxon>
        <taxon>Acanthomorphata</taxon>
        <taxon>Eupercaria</taxon>
        <taxon>Tetraodontiformes</taxon>
        <taxon>Tetradontoidea</taxon>
        <taxon>Tetraodontidae</taxon>
        <taxon>Tetraodon</taxon>
    </lineage>
</organism>
<evidence type="ECO:0000256" key="5">
    <source>
        <dbReference type="ARBA" id="ARBA00017975"/>
    </source>
</evidence>
<evidence type="ECO:0000256" key="19">
    <source>
        <dbReference type="ARBA" id="ARBA00032804"/>
    </source>
</evidence>
<dbReference type="OMA" id="QDEYMDG"/>
<dbReference type="InterPro" id="IPR001478">
    <property type="entry name" value="PDZ"/>
</dbReference>
<evidence type="ECO:0000256" key="8">
    <source>
        <dbReference type="ARBA" id="ARBA00022599"/>
    </source>
</evidence>
<evidence type="ECO:0000256" key="4">
    <source>
        <dbReference type="ARBA" id="ARBA00004635"/>
    </source>
</evidence>
<accession>H3CBY6</accession>
<dbReference type="PROSITE" id="PS50870">
    <property type="entry name" value="AH"/>
    <property type="match status" value="1"/>
</dbReference>
<evidence type="ECO:0000256" key="21">
    <source>
        <dbReference type="ARBA" id="ARBA00034102"/>
    </source>
</evidence>
<dbReference type="Ensembl" id="ENSTNIT00000005906.1">
    <property type="protein sequence ID" value="ENSTNIP00000005758.1"/>
    <property type="gene ID" value="ENSTNIG00000003178.1"/>
</dbReference>
<dbReference type="CDD" id="cd07659">
    <property type="entry name" value="BAR_PICK1"/>
    <property type="match status" value="1"/>
</dbReference>
<dbReference type="InterPro" id="IPR027267">
    <property type="entry name" value="AH/BAR_dom_sf"/>
</dbReference>
<keyword evidence="17" id="KW-0449">Lipoprotein</keyword>
<dbReference type="GO" id="GO:0005080">
    <property type="term" value="F:protein kinase C binding"/>
    <property type="evidence" value="ECO:0007669"/>
    <property type="project" value="TreeGrafter"/>
</dbReference>
<dbReference type="GO" id="GO:0005543">
    <property type="term" value="F:phospholipid binding"/>
    <property type="evidence" value="ECO:0007669"/>
    <property type="project" value="TreeGrafter"/>
</dbReference>
<keyword evidence="24" id="KW-0175">Coiled coil</keyword>
<dbReference type="Proteomes" id="UP000007303">
    <property type="component" value="Unassembled WGS sequence"/>
</dbReference>
<dbReference type="GeneTree" id="ENSGT00950000183040"/>
<dbReference type="Pfam" id="PF06456">
    <property type="entry name" value="Arfaptin"/>
    <property type="match status" value="1"/>
</dbReference>
<dbReference type="GO" id="GO:0046872">
    <property type="term" value="F:metal ion binding"/>
    <property type="evidence" value="ECO:0007669"/>
    <property type="project" value="UniProtKB-KW"/>
</dbReference>
<dbReference type="PROSITE" id="PS50106">
    <property type="entry name" value="PDZ"/>
    <property type="match status" value="1"/>
</dbReference>
<dbReference type="SMART" id="SM01015">
    <property type="entry name" value="Arfaptin"/>
    <property type="match status" value="1"/>
</dbReference>
<evidence type="ECO:0000256" key="2">
    <source>
        <dbReference type="ARBA" id="ARBA00004245"/>
    </source>
</evidence>
<dbReference type="GO" id="GO:0006886">
    <property type="term" value="P:intracellular protein transport"/>
    <property type="evidence" value="ECO:0007669"/>
    <property type="project" value="TreeGrafter"/>
</dbReference>
<dbReference type="FunFam" id="1.20.1270.60:FF:000023">
    <property type="entry name" value="Interacting with PRKCA"/>
    <property type="match status" value="1"/>
</dbReference>
<evidence type="ECO:0000259" key="27">
    <source>
        <dbReference type="PROSITE" id="PS50870"/>
    </source>
</evidence>
<evidence type="ECO:0000256" key="11">
    <source>
        <dbReference type="ARBA" id="ARBA00022837"/>
    </source>
</evidence>
<dbReference type="Gene3D" id="2.30.42.10">
    <property type="match status" value="1"/>
</dbReference>
<dbReference type="InterPro" id="IPR036034">
    <property type="entry name" value="PDZ_sf"/>
</dbReference>
<keyword evidence="15" id="KW-0009">Actin-binding</keyword>
<evidence type="ECO:0000256" key="16">
    <source>
        <dbReference type="ARBA" id="ARBA00023212"/>
    </source>
</evidence>
<dbReference type="GO" id="GO:0005886">
    <property type="term" value="C:plasma membrane"/>
    <property type="evidence" value="ECO:0007669"/>
    <property type="project" value="GOC"/>
</dbReference>
<dbReference type="GO" id="GO:0048471">
    <property type="term" value="C:perinuclear region of cytoplasm"/>
    <property type="evidence" value="ECO:0007669"/>
    <property type="project" value="UniProtKB-SubCell"/>
</dbReference>
<dbReference type="GO" id="GO:0043113">
    <property type="term" value="P:receptor clustering"/>
    <property type="evidence" value="ECO:0007669"/>
    <property type="project" value="TreeGrafter"/>
</dbReference>
<keyword evidence="13" id="KW-0472">Membrane</keyword>
<evidence type="ECO:0000259" key="26">
    <source>
        <dbReference type="PROSITE" id="PS50106"/>
    </source>
</evidence>
<feature type="domain" description="PDZ" evidence="26">
    <location>
        <begin position="22"/>
        <end position="105"/>
    </location>
</feature>
<dbReference type="GO" id="GO:0032588">
    <property type="term" value="C:trans-Golgi network membrane"/>
    <property type="evidence" value="ECO:0007669"/>
    <property type="project" value="TreeGrafter"/>
</dbReference>
<evidence type="ECO:0000256" key="1">
    <source>
        <dbReference type="ARBA" id="ARBA00004170"/>
    </source>
</evidence>
<dbReference type="PANTHER" id="PTHR12141">
    <property type="entry name" value="ARFAPTIN-RELATED"/>
    <property type="match status" value="1"/>
</dbReference>
<dbReference type="GO" id="GO:0002092">
    <property type="term" value="P:positive regulation of receptor internalization"/>
    <property type="evidence" value="ECO:0007669"/>
    <property type="project" value="TreeGrafter"/>
</dbReference>
<evidence type="ECO:0000256" key="17">
    <source>
        <dbReference type="ARBA" id="ARBA00023288"/>
    </source>
</evidence>
<dbReference type="GO" id="GO:0043005">
    <property type="term" value="C:neuron projection"/>
    <property type="evidence" value="ECO:0007669"/>
    <property type="project" value="UniProtKB-KW"/>
</dbReference>
<dbReference type="GO" id="GO:0005856">
    <property type="term" value="C:cytoskeleton"/>
    <property type="evidence" value="ECO:0007669"/>
    <property type="project" value="UniProtKB-SubCell"/>
</dbReference>
<dbReference type="GO" id="GO:0097062">
    <property type="term" value="P:dendritic spine maintenance"/>
    <property type="evidence" value="ECO:0007669"/>
    <property type="project" value="TreeGrafter"/>
</dbReference>
<keyword evidence="7" id="KW-0597">Phosphoprotein</keyword>
<keyword evidence="12" id="KW-0770">Synapse</keyword>
<keyword evidence="11" id="KW-0106">Calcium</keyword>
<evidence type="ECO:0000256" key="9">
    <source>
        <dbReference type="ARBA" id="ARBA00022723"/>
    </source>
</evidence>
<evidence type="ECO:0000256" key="15">
    <source>
        <dbReference type="ARBA" id="ARBA00023203"/>
    </source>
</evidence>
<feature type="region of interest" description="Disordered" evidence="25">
    <location>
        <begin position="377"/>
        <end position="413"/>
    </location>
</feature>
<feature type="domain" description="AH" evidence="27">
    <location>
        <begin position="146"/>
        <end position="359"/>
    </location>
</feature>
<reference evidence="28" key="2">
    <citation type="submission" date="2025-08" db="UniProtKB">
        <authorList>
            <consortium name="Ensembl"/>
        </authorList>
    </citation>
    <scope>IDENTIFICATION</scope>
</reference>
<dbReference type="SUPFAM" id="SSF50156">
    <property type="entry name" value="PDZ domain-like"/>
    <property type="match status" value="1"/>
</dbReference>
<evidence type="ECO:0000256" key="23">
    <source>
        <dbReference type="ARBA" id="ARBA00093501"/>
    </source>
</evidence>
<dbReference type="Pfam" id="PF00595">
    <property type="entry name" value="PDZ"/>
    <property type="match status" value="1"/>
</dbReference>
<reference evidence="28" key="3">
    <citation type="submission" date="2025-09" db="UniProtKB">
        <authorList>
            <consortium name="Ensembl"/>
        </authorList>
    </citation>
    <scope>IDENTIFICATION</scope>
</reference>
<dbReference type="GO" id="GO:0019904">
    <property type="term" value="F:protein domain specific binding"/>
    <property type="evidence" value="ECO:0007669"/>
    <property type="project" value="InterPro"/>
</dbReference>
<dbReference type="GO" id="GO:0098842">
    <property type="term" value="C:postsynaptic early endosome"/>
    <property type="evidence" value="ECO:0007669"/>
    <property type="project" value="TreeGrafter"/>
</dbReference>
<dbReference type="AlphaFoldDB" id="H3CBY6"/>
<evidence type="ECO:0000256" key="3">
    <source>
        <dbReference type="ARBA" id="ARBA00004556"/>
    </source>
</evidence>
<dbReference type="InterPro" id="IPR010504">
    <property type="entry name" value="AH_dom"/>
</dbReference>
<evidence type="ECO:0000256" key="14">
    <source>
        <dbReference type="ARBA" id="ARBA00023139"/>
    </source>
</evidence>
<evidence type="ECO:0000256" key="18">
    <source>
        <dbReference type="ARBA" id="ARBA00031097"/>
    </source>
</evidence>
<comment type="subcellular location">
    <subcellularLocation>
        <location evidence="2">Cytoplasm</location>
        <location evidence="2">Cytoskeleton</location>
    </subcellularLocation>
    <subcellularLocation>
        <location evidence="3">Cytoplasm</location>
        <location evidence="3">Perinuclear region</location>
    </subcellularLocation>
    <subcellularLocation>
        <location evidence="4">Membrane</location>
        <topology evidence="4">Lipid-anchor</topology>
    </subcellularLocation>
    <subcellularLocation>
        <location evidence="1">Membrane</location>
        <topology evidence="1">Peripheral membrane protein</topology>
    </subcellularLocation>
    <subcellularLocation>
        <location evidence="22">Postsynaptic density</location>
    </subcellularLocation>
    <subcellularLocation>
        <location evidence="21">Synapse</location>
        <location evidence="21">Synaptosome</location>
    </subcellularLocation>
</comment>
<keyword evidence="8" id="KW-0771">Synaptosome</keyword>
<dbReference type="SUPFAM" id="SSF103657">
    <property type="entry name" value="BAR/IMD domain-like"/>
    <property type="match status" value="1"/>
</dbReference>
<dbReference type="SMART" id="SM00228">
    <property type="entry name" value="PDZ"/>
    <property type="match status" value="1"/>
</dbReference>
<dbReference type="HOGENOM" id="CLU_032347_1_0_1"/>